<gene>
    <name evidence="1" type="ORF">V6250_07825</name>
</gene>
<keyword evidence="2" id="KW-1185">Reference proteome</keyword>
<organism evidence="1 2">
    <name type="scientific">Pseudoalteromonas undina</name>
    <dbReference type="NCBI Taxonomy" id="43660"/>
    <lineage>
        <taxon>Bacteria</taxon>
        <taxon>Pseudomonadati</taxon>
        <taxon>Pseudomonadota</taxon>
        <taxon>Gammaproteobacteria</taxon>
        <taxon>Alteromonadales</taxon>
        <taxon>Pseudoalteromonadaceae</taxon>
        <taxon>Pseudoalteromonas</taxon>
    </lineage>
</organism>
<dbReference type="EMBL" id="JBAKAX010000006">
    <property type="protein sequence ID" value="MEL0604072.1"/>
    <property type="molecule type" value="Genomic_DNA"/>
</dbReference>
<sequence length="259" mass="30204">MIQYWKHIFNNFILALLFFIPFYSFACDRTLLVSASSTWVPYSYTDGENFKGLDIEILELILTKNDFCWEYIVFPSSSRAFAELEKGYVDLIFGASYTQERNSFAAFSTAYRNEKMIFFYNNKNQHNKNLIKKLTLSDSPYSLLSNSLIAKNRGSYYGEKFESFKKECSSCLLELSLAKKRFMLLSTDRVDFVVEDHLTGLYLQVAKNIMPGRFIVNRSPTHYMLKKGLFDDKILEKFNLTIRNSEKEIAQIISKYGNI</sequence>
<accession>A0ACC6R2P8</accession>
<protein>
    <submittedName>
        <fullName evidence="1">Transporter substrate-binding domain-containing protein</fullName>
    </submittedName>
</protein>
<evidence type="ECO:0000313" key="1">
    <source>
        <dbReference type="EMBL" id="MEL0604072.1"/>
    </source>
</evidence>
<comment type="caution">
    <text evidence="1">The sequence shown here is derived from an EMBL/GenBank/DDBJ whole genome shotgun (WGS) entry which is preliminary data.</text>
</comment>
<name>A0ACC6R2P8_9GAMM</name>
<reference evidence="1" key="1">
    <citation type="submission" date="2024-02" db="EMBL/GenBank/DDBJ databases">
        <title>Bacteria isolated from the canopy kelp, Nereocystis luetkeana.</title>
        <authorList>
            <person name="Pfister C.A."/>
            <person name="Younker I.T."/>
            <person name="Light S.H."/>
        </authorList>
    </citation>
    <scope>NUCLEOTIDE SEQUENCE</scope>
    <source>
        <strain evidence="1">TN.2.01</strain>
    </source>
</reference>
<proteinExistence type="predicted"/>
<evidence type="ECO:0000313" key="2">
    <source>
        <dbReference type="Proteomes" id="UP001374952"/>
    </source>
</evidence>
<dbReference type="Proteomes" id="UP001374952">
    <property type="component" value="Unassembled WGS sequence"/>
</dbReference>